<name>A0A6G1F042_9ORYZ</name>
<keyword evidence="3" id="KW-0812">Transmembrane</keyword>
<dbReference type="InterPro" id="IPR032675">
    <property type="entry name" value="LRR_dom_sf"/>
</dbReference>
<keyword evidence="4" id="KW-0732">Signal</keyword>
<comment type="caution">
    <text evidence="8">The sequence shown here is derived from an EMBL/GenBank/DDBJ whole genome shotgun (WGS) entry which is preliminary data.</text>
</comment>
<dbReference type="Pfam" id="PF00560">
    <property type="entry name" value="LRR_1"/>
    <property type="match status" value="2"/>
</dbReference>
<dbReference type="PANTHER" id="PTHR48010:SF58">
    <property type="entry name" value="RECEPTOR PROTEIN KINASE-LIKE PROTEIN ZAR1"/>
    <property type="match status" value="1"/>
</dbReference>
<gene>
    <name evidence="8" type="ORF">E2562_031879</name>
</gene>
<keyword evidence="2" id="KW-0433">Leucine-rich repeat</keyword>
<reference evidence="8 9" key="1">
    <citation type="submission" date="2019-11" db="EMBL/GenBank/DDBJ databases">
        <title>Whole genome sequence of Oryza granulata.</title>
        <authorList>
            <person name="Li W."/>
        </authorList>
    </citation>
    <scope>NUCLEOTIDE SEQUENCE [LARGE SCALE GENOMIC DNA]</scope>
    <source>
        <strain evidence="9">cv. Menghai</strain>
        <tissue evidence="8">Leaf</tissue>
    </source>
</reference>
<keyword evidence="5" id="KW-0677">Repeat</keyword>
<evidence type="ECO:0000256" key="3">
    <source>
        <dbReference type="ARBA" id="ARBA00022692"/>
    </source>
</evidence>
<keyword evidence="9" id="KW-1185">Reference proteome</keyword>
<evidence type="ECO:0000256" key="6">
    <source>
        <dbReference type="ARBA" id="ARBA00022989"/>
    </source>
</evidence>
<dbReference type="PANTHER" id="PTHR48010">
    <property type="entry name" value="OS05G0588300 PROTEIN"/>
    <property type="match status" value="1"/>
</dbReference>
<evidence type="ECO:0008006" key="10">
    <source>
        <dbReference type="Google" id="ProtNLM"/>
    </source>
</evidence>
<evidence type="ECO:0000313" key="9">
    <source>
        <dbReference type="Proteomes" id="UP000479710"/>
    </source>
</evidence>
<proteinExistence type="predicted"/>
<evidence type="ECO:0000256" key="5">
    <source>
        <dbReference type="ARBA" id="ARBA00022737"/>
    </source>
</evidence>
<sequence length="111" mass="12070">MGIRSGQYFHSQMFDKVVSRWTGVTCSSGVHPGRVVSLHLQGLSLVGTISPLLGNLTNLRMLDLSDNKLEGPIPEFLESFQLLKNLNLSFNNLSGPVPDRGGLCEAENEDG</sequence>
<protein>
    <recommendedName>
        <fullName evidence="10">Leucine-rich repeat-containing N-terminal plant-type domain-containing protein</fullName>
    </recommendedName>
</protein>
<dbReference type="InterPro" id="IPR050994">
    <property type="entry name" value="At_inactive_RLKs"/>
</dbReference>
<dbReference type="Gene3D" id="3.80.10.10">
    <property type="entry name" value="Ribonuclease Inhibitor"/>
    <property type="match status" value="1"/>
</dbReference>
<dbReference type="EMBL" id="SPHZ02000002">
    <property type="protein sequence ID" value="KAF0930270.1"/>
    <property type="molecule type" value="Genomic_DNA"/>
</dbReference>
<dbReference type="GO" id="GO:0016020">
    <property type="term" value="C:membrane"/>
    <property type="evidence" value="ECO:0007669"/>
    <property type="project" value="UniProtKB-SubCell"/>
</dbReference>
<evidence type="ECO:0000256" key="7">
    <source>
        <dbReference type="ARBA" id="ARBA00023136"/>
    </source>
</evidence>
<keyword evidence="6" id="KW-1133">Transmembrane helix</keyword>
<comment type="subcellular location">
    <subcellularLocation>
        <location evidence="1">Membrane</location>
        <topology evidence="1">Single-pass membrane protein</topology>
    </subcellularLocation>
</comment>
<dbReference type="Proteomes" id="UP000479710">
    <property type="component" value="Unassembled WGS sequence"/>
</dbReference>
<evidence type="ECO:0000313" key="8">
    <source>
        <dbReference type="EMBL" id="KAF0930270.1"/>
    </source>
</evidence>
<evidence type="ECO:0000256" key="2">
    <source>
        <dbReference type="ARBA" id="ARBA00022614"/>
    </source>
</evidence>
<dbReference type="AlphaFoldDB" id="A0A6G1F042"/>
<dbReference type="InterPro" id="IPR001611">
    <property type="entry name" value="Leu-rich_rpt"/>
</dbReference>
<dbReference type="FunFam" id="3.80.10.10:FF:000129">
    <property type="entry name" value="Leucine-rich repeat receptor-like kinase"/>
    <property type="match status" value="1"/>
</dbReference>
<evidence type="ECO:0000256" key="4">
    <source>
        <dbReference type="ARBA" id="ARBA00022729"/>
    </source>
</evidence>
<dbReference type="SUPFAM" id="SSF52058">
    <property type="entry name" value="L domain-like"/>
    <property type="match status" value="1"/>
</dbReference>
<dbReference type="OrthoDB" id="692957at2759"/>
<keyword evidence="7" id="KW-0472">Membrane</keyword>
<organism evidence="8 9">
    <name type="scientific">Oryza meyeriana var. granulata</name>
    <dbReference type="NCBI Taxonomy" id="110450"/>
    <lineage>
        <taxon>Eukaryota</taxon>
        <taxon>Viridiplantae</taxon>
        <taxon>Streptophyta</taxon>
        <taxon>Embryophyta</taxon>
        <taxon>Tracheophyta</taxon>
        <taxon>Spermatophyta</taxon>
        <taxon>Magnoliopsida</taxon>
        <taxon>Liliopsida</taxon>
        <taxon>Poales</taxon>
        <taxon>Poaceae</taxon>
        <taxon>BOP clade</taxon>
        <taxon>Oryzoideae</taxon>
        <taxon>Oryzeae</taxon>
        <taxon>Oryzinae</taxon>
        <taxon>Oryza</taxon>
        <taxon>Oryza meyeriana</taxon>
    </lineage>
</organism>
<accession>A0A6G1F042</accession>
<evidence type="ECO:0000256" key="1">
    <source>
        <dbReference type="ARBA" id="ARBA00004167"/>
    </source>
</evidence>